<accession>A0A5C6ZX52</accession>
<evidence type="ECO:0000256" key="9">
    <source>
        <dbReference type="PIRSR" id="PIRSR617736-1"/>
    </source>
</evidence>
<dbReference type="PROSITE" id="PS00653">
    <property type="entry name" value="GLYCOSYL_HYDROL_F1_2"/>
    <property type="match status" value="1"/>
</dbReference>
<feature type="binding site" evidence="10">
    <location>
        <begin position="421"/>
        <end position="422"/>
    </location>
    <ligand>
        <name>substrate</name>
    </ligand>
</feature>
<feature type="binding site" evidence="10">
    <location>
        <position position="34"/>
    </location>
    <ligand>
        <name>substrate</name>
    </ligand>
</feature>
<feature type="active site" description="Nucleophile" evidence="9 11">
    <location>
        <position position="368"/>
    </location>
</feature>
<evidence type="ECO:0000256" key="12">
    <source>
        <dbReference type="RuleBase" id="RU361175"/>
    </source>
</evidence>
<feature type="active site" description="Proton donor" evidence="9">
    <location>
        <position position="180"/>
    </location>
</feature>
<evidence type="ECO:0000256" key="6">
    <source>
        <dbReference type="ARBA" id="ARBA00023277"/>
    </source>
</evidence>
<dbReference type="AlphaFoldDB" id="A0A5C6ZX52"/>
<dbReference type="PRINTS" id="PR00131">
    <property type="entry name" value="GLHYDRLASE1"/>
</dbReference>
<protein>
    <recommendedName>
        <fullName evidence="3 12">Beta-glucosidase</fullName>
        <ecNumber evidence="3 12">3.2.1.21</ecNumber>
    </recommendedName>
</protein>
<comment type="catalytic activity">
    <reaction evidence="1 12">
        <text>Hydrolysis of terminal, non-reducing beta-D-glucosyl residues with release of beta-D-glucose.</text>
        <dbReference type="EC" id="3.2.1.21"/>
    </reaction>
</comment>
<dbReference type="EC" id="3.2.1.21" evidence="3 12"/>
<dbReference type="PANTHER" id="PTHR10353">
    <property type="entry name" value="GLYCOSYL HYDROLASE"/>
    <property type="match status" value="1"/>
</dbReference>
<evidence type="ECO:0000256" key="1">
    <source>
        <dbReference type="ARBA" id="ARBA00000448"/>
    </source>
</evidence>
<dbReference type="GO" id="GO:0008422">
    <property type="term" value="F:beta-glucosidase activity"/>
    <property type="evidence" value="ECO:0007669"/>
    <property type="project" value="UniProtKB-EC"/>
</dbReference>
<keyword evidence="14" id="KW-1185">Reference proteome</keyword>
<dbReference type="InterPro" id="IPR001360">
    <property type="entry name" value="Glyco_hydro_1"/>
</dbReference>
<dbReference type="InterPro" id="IPR017853">
    <property type="entry name" value="GH"/>
</dbReference>
<evidence type="ECO:0000313" key="14">
    <source>
        <dbReference type="Proteomes" id="UP000321367"/>
    </source>
</evidence>
<dbReference type="Proteomes" id="UP000321367">
    <property type="component" value="Unassembled WGS sequence"/>
</dbReference>
<comment type="similarity">
    <text evidence="2 12">Belongs to the glycosyl hydrolase 1 family.</text>
</comment>
<keyword evidence="6" id="KW-0119">Carbohydrate metabolism</keyword>
<dbReference type="GO" id="GO:0030245">
    <property type="term" value="P:cellulose catabolic process"/>
    <property type="evidence" value="ECO:0007669"/>
    <property type="project" value="UniProtKB-KW"/>
</dbReference>
<keyword evidence="8" id="KW-0624">Polysaccharide degradation</keyword>
<proteinExistence type="inferred from homology"/>
<evidence type="ECO:0000256" key="8">
    <source>
        <dbReference type="ARBA" id="ARBA00023326"/>
    </source>
</evidence>
<keyword evidence="5" id="KW-0136">Cellulose degradation</keyword>
<evidence type="ECO:0000256" key="11">
    <source>
        <dbReference type="PROSITE-ProRule" id="PRU10055"/>
    </source>
</evidence>
<evidence type="ECO:0000256" key="2">
    <source>
        <dbReference type="ARBA" id="ARBA00010838"/>
    </source>
</evidence>
<comment type="caution">
    <text evidence="13">The sequence shown here is derived from an EMBL/GenBank/DDBJ whole genome shotgun (WGS) entry which is preliminary data.</text>
</comment>
<dbReference type="PROSITE" id="PS00572">
    <property type="entry name" value="GLYCOSYL_HYDROL_F1_1"/>
    <property type="match status" value="1"/>
</dbReference>
<feature type="binding site" evidence="10">
    <location>
        <position position="414"/>
    </location>
    <ligand>
        <name>substrate</name>
    </ligand>
</feature>
<keyword evidence="7 12" id="KW-0326">Glycosidase</keyword>
<gene>
    <name evidence="13" type="ORF">ES724_00220</name>
</gene>
<sequence>MIVKHNIFKTDGRLFSKKDFGPDFKWGVSTAAFQTEGSPAAGGKGLSIWDNFSTKKGKIFKNQSAEVACDFYNRYEEDIDLLKSMNIPNFRFSLSWSRIIPTGSGSVNQKGLDFYNKIISKCLENGIEPWITLYHWDLPQALEDKGGWTNREILNWFGDYVKICAETFGDRVKNWIVLNEPMVFTGVGYFLGIHAPGRRRLKNFIPAMHHATLCQAEGGRILRKHVENANIGTTFSCSSIEPFRNSQKDRKAAIRVDALINRLFIEPALGMGYPLDELPFLKKLNKYYRPEDDELVKFDFDFIGIQNYTREIIKHSWLVPYLQAKNITATKRKVPVTTMKWEVYPEGIYKMLHKFGAYKNIKKLYVTENGAAFPDTYENGKVHDRERLDFLKEYLKQVLKAKNDGVNVQGYFVWSFTDNFEWAEGYYPRFGLVYIDYETQKRIIKSSGKWFQNFLSKSAIFSVLK</sequence>
<dbReference type="Gene3D" id="3.20.20.80">
    <property type="entry name" value="Glycosidases"/>
    <property type="match status" value="1"/>
</dbReference>
<organism evidence="13 14">
    <name type="scientific">Gillisia hiemivivida</name>
    <dbReference type="NCBI Taxonomy" id="291190"/>
    <lineage>
        <taxon>Bacteria</taxon>
        <taxon>Pseudomonadati</taxon>
        <taxon>Bacteroidota</taxon>
        <taxon>Flavobacteriia</taxon>
        <taxon>Flavobacteriales</taxon>
        <taxon>Flavobacteriaceae</taxon>
        <taxon>Gillisia</taxon>
    </lineage>
</organism>
<reference evidence="13 14" key="1">
    <citation type="submission" date="2019-08" db="EMBL/GenBank/DDBJ databases">
        <title>Genome sequence of Gillisia hiemivivida IC154 (type strain).</title>
        <authorList>
            <person name="Bowman J.P."/>
        </authorList>
    </citation>
    <scope>NUCLEOTIDE SEQUENCE [LARGE SCALE GENOMIC DNA]</scope>
    <source>
        <strain evidence="13 14">IC154</strain>
    </source>
</reference>
<dbReference type="InterPro" id="IPR018120">
    <property type="entry name" value="Glyco_hydro_1_AS"/>
</dbReference>
<evidence type="ECO:0000256" key="5">
    <source>
        <dbReference type="ARBA" id="ARBA00023001"/>
    </source>
</evidence>
<feature type="binding site" evidence="10">
    <location>
        <position position="308"/>
    </location>
    <ligand>
        <name>substrate</name>
    </ligand>
</feature>
<evidence type="ECO:0000256" key="4">
    <source>
        <dbReference type="ARBA" id="ARBA00022801"/>
    </source>
</evidence>
<dbReference type="GO" id="GO:0005829">
    <property type="term" value="C:cytosol"/>
    <property type="evidence" value="ECO:0007669"/>
    <property type="project" value="TreeGrafter"/>
</dbReference>
<feature type="binding site" evidence="10">
    <location>
        <position position="135"/>
    </location>
    <ligand>
        <name>substrate</name>
    </ligand>
</feature>
<dbReference type="NCBIfam" id="TIGR03356">
    <property type="entry name" value="BGL"/>
    <property type="match status" value="1"/>
</dbReference>
<dbReference type="InterPro" id="IPR017736">
    <property type="entry name" value="Glyco_hydro_1_beta-glucosidase"/>
</dbReference>
<dbReference type="SUPFAM" id="SSF51445">
    <property type="entry name" value="(Trans)glycosidases"/>
    <property type="match status" value="1"/>
</dbReference>
<dbReference type="InterPro" id="IPR033132">
    <property type="entry name" value="GH_1_N_CS"/>
</dbReference>
<evidence type="ECO:0000256" key="3">
    <source>
        <dbReference type="ARBA" id="ARBA00012744"/>
    </source>
</evidence>
<dbReference type="EMBL" id="VORY01000001">
    <property type="protein sequence ID" value="TXD95495.1"/>
    <property type="molecule type" value="Genomic_DNA"/>
</dbReference>
<dbReference type="OrthoDB" id="9765195at2"/>
<evidence type="ECO:0000256" key="7">
    <source>
        <dbReference type="ARBA" id="ARBA00023295"/>
    </source>
</evidence>
<feature type="binding site" evidence="10">
    <location>
        <position position="179"/>
    </location>
    <ligand>
        <name>substrate</name>
    </ligand>
</feature>
<dbReference type="Pfam" id="PF00232">
    <property type="entry name" value="Glyco_hydro_1"/>
    <property type="match status" value="1"/>
</dbReference>
<evidence type="ECO:0000313" key="13">
    <source>
        <dbReference type="EMBL" id="TXD95495.1"/>
    </source>
</evidence>
<dbReference type="RefSeq" id="WP_146928122.1">
    <property type="nucleotide sequence ID" value="NZ_CBCSHZ010000002.1"/>
</dbReference>
<keyword evidence="4 12" id="KW-0378">Hydrolase</keyword>
<dbReference type="PANTHER" id="PTHR10353:SF36">
    <property type="entry name" value="LP05116P"/>
    <property type="match status" value="1"/>
</dbReference>
<name>A0A5C6ZX52_9FLAO</name>
<dbReference type="FunFam" id="3.20.20.80:FF:000004">
    <property type="entry name" value="Beta-glucosidase 6-phospho-beta-glucosidase"/>
    <property type="match status" value="1"/>
</dbReference>
<evidence type="ECO:0000256" key="10">
    <source>
        <dbReference type="PIRSR" id="PIRSR617736-2"/>
    </source>
</evidence>